<dbReference type="AlphaFoldDB" id="A0A4Y2KF29"/>
<evidence type="ECO:0000313" key="1">
    <source>
        <dbReference type="EMBL" id="GBN00510.1"/>
    </source>
</evidence>
<evidence type="ECO:0000313" key="2">
    <source>
        <dbReference type="Proteomes" id="UP000499080"/>
    </source>
</evidence>
<comment type="caution">
    <text evidence="1">The sequence shown here is derived from an EMBL/GenBank/DDBJ whole genome shotgun (WGS) entry which is preliminary data.</text>
</comment>
<sequence length="165" mass="18671">MPQSCSETFVSTWEFTLLAICCSLCALVRLSLSAVVLTDLRSNLSSRDFLARCSLLRKFYSTVPQSHFKSINSKNVTNVPRKTEPSVILRKKLPHPFTSLRKMVQYKFGFLSGIFSEAQKLGKGSLTDVFLNRKVDIVGRSRRLGGFALSTDFIFRLVECEEYSL</sequence>
<proteinExistence type="predicted"/>
<organism evidence="1 2">
    <name type="scientific">Araneus ventricosus</name>
    <name type="common">Orbweaver spider</name>
    <name type="synonym">Epeira ventricosa</name>
    <dbReference type="NCBI Taxonomy" id="182803"/>
    <lineage>
        <taxon>Eukaryota</taxon>
        <taxon>Metazoa</taxon>
        <taxon>Ecdysozoa</taxon>
        <taxon>Arthropoda</taxon>
        <taxon>Chelicerata</taxon>
        <taxon>Arachnida</taxon>
        <taxon>Araneae</taxon>
        <taxon>Araneomorphae</taxon>
        <taxon>Entelegynae</taxon>
        <taxon>Araneoidea</taxon>
        <taxon>Araneidae</taxon>
        <taxon>Araneus</taxon>
    </lineage>
</organism>
<accession>A0A4Y2KF29</accession>
<name>A0A4Y2KF29_ARAVE</name>
<gene>
    <name evidence="1" type="ORF">AVEN_51446_1</name>
</gene>
<keyword evidence="2" id="KW-1185">Reference proteome</keyword>
<protein>
    <submittedName>
        <fullName evidence="1">Uncharacterized protein</fullName>
    </submittedName>
</protein>
<reference evidence="1 2" key="1">
    <citation type="journal article" date="2019" name="Sci. Rep.">
        <title>Orb-weaving spider Araneus ventricosus genome elucidates the spidroin gene catalogue.</title>
        <authorList>
            <person name="Kono N."/>
            <person name="Nakamura H."/>
            <person name="Ohtoshi R."/>
            <person name="Moran D.A.P."/>
            <person name="Shinohara A."/>
            <person name="Yoshida Y."/>
            <person name="Fujiwara M."/>
            <person name="Mori M."/>
            <person name="Tomita M."/>
            <person name="Arakawa K."/>
        </authorList>
    </citation>
    <scope>NUCLEOTIDE SEQUENCE [LARGE SCALE GENOMIC DNA]</scope>
</reference>
<dbReference type="EMBL" id="BGPR01004523">
    <property type="protein sequence ID" value="GBN00510.1"/>
    <property type="molecule type" value="Genomic_DNA"/>
</dbReference>
<dbReference type="Proteomes" id="UP000499080">
    <property type="component" value="Unassembled WGS sequence"/>
</dbReference>